<gene>
    <name evidence="1" type="ORF">MtrunA17_Chr4g0060881</name>
</gene>
<comment type="caution">
    <text evidence="1">The sequence shown here is derived from an EMBL/GenBank/DDBJ whole genome shotgun (WGS) entry which is preliminary data.</text>
</comment>
<dbReference type="AlphaFoldDB" id="A0A396IIL9"/>
<dbReference type="Gramene" id="rna26405">
    <property type="protein sequence ID" value="RHN63675.1"/>
    <property type="gene ID" value="gene26405"/>
</dbReference>
<protein>
    <submittedName>
        <fullName evidence="1">Uncharacterized protein</fullName>
    </submittedName>
</protein>
<proteinExistence type="predicted"/>
<dbReference type="Proteomes" id="UP000265566">
    <property type="component" value="Chromosome 4"/>
</dbReference>
<evidence type="ECO:0000313" key="1">
    <source>
        <dbReference type="EMBL" id="RHN63675.1"/>
    </source>
</evidence>
<name>A0A396IIL9_MEDTR</name>
<sequence>MIRKGERQINIWNLRYLRETDLQLLESKVHLVLLCLEPSFTRLKRETLNHVTSRETSLCRGSQERGNEVEAKIIVGDGVGLMNCHFI</sequence>
<accession>A0A396IIL9</accession>
<evidence type="ECO:0000313" key="2">
    <source>
        <dbReference type="Proteomes" id="UP000265566"/>
    </source>
</evidence>
<dbReference type="EMBL" id="PSQE01000004">
    <property type="protein sequence ID" value="RHN63675.1"/>
    <property type="molecule type" value="Genomic_DNA"/>
</dbReference>
<reference evidence="2" key="1">
    <citation type="journal article" date="2018" name="Nat. Plants">
        <title>Whole-genome landscape of Medicago truncatula symbiotic genes.</title>
        <authorList>
            <person name="Pecrix Y."/>
            <person name="Staton S.E."/>
            <person name="Sallet E."/>
            <person name="Lelandais-Briere C."/>
            <person name="Moreau S."/>
            <person name="Carrere S."/>
            <person name="Blein T."/>
            <person name="Jardinaud M.F."/>
            <person name="Latrasse D."/>
            <person name="Zouine M."/>
            <person name="Zahm M."/>
            <person name="Kreplak J."/>
            <person name="Mayjonade B."/>
            <person name="Satge C."/>
            <person name="Perez M."/>
            <person name="Cauet S."/>
            <person name="Marande W."/>
            <person name="Chantry-Darmon C."/>
            <person name="Lopez-Roques C."/>
            <person name="Bouchez O."/>
            <person name="Berard A."/>
            <person name="Debelle F."/>
            <person name="Munos S."/>
            <person name="Bendahmane A."/>
            <person name="Berges H."/>
            <person name="Niebel A."/>
            <person name="Buitink J."/>
            <person name="Frugier F."/>
            <person name="Benhamed M."/>
            <person name="Crespi M."/>
            <person name="Gouzy J."/>
            <person name="Gamas P."/>
        </authorList>
    </citation>
    <scope>NUCLEOTIDE SEQUENCE [LARGE SCALE GENOMIC DNA]</scope>
    <source>
        <strain evidence="2">cv. Jemalong A17</strain>
    </source>
</reference>
<organism evidence="1 2">
    <name type="scientific">Medicago truncatula</name>
    <name type="common">Barrel medic</name>
    <name type="synonym">Medicago tribuloides</name>
    <dbReference type="NCBI Taxonomy" id="3880"/>
    <lineage>
        <taxon>Eukaryota</taxon>
        <taxon>Viridiplantae</taxon>
        <taxon>Streptophyta</taxon>
        <taxon>Embryophyta</taxon>
        <taxon>Tracheophyta</taxon>
        <taxon>Spermatophyta</taxon>
        <taxon>Magnoliopsida</taxon>
        <taxon>eudicotyledons</taxon>
        <taxon>Gunneridae</taxon>
        <taxon>Pentapetalae</taxon>
        <taxon>rosids</taxon>
        <taxon>fabids</taxon>
        <taxon>Fabales</taxon>
        <taxon>Fabaceae</taxon>
        <taxon>Papilionoideae</taxon>
        <taxon>50 kb inversion clade</taxon>
        <taxon>NPAAA clade</taxon>
        <taxon>Hologalegina</taxon>
        <taxon>IRL clade</taxon>
        <taxon>Trifolieae</taxon>
        <taxon>Medicago</taxon>
    </lineage>
</organism>